<evidence type="ECO:0000259" key="3">
    <source>
        <dbReference type="PROSITE" id="PS50883"/>
    </source>
</evidence>
<keyword evidence="6" id="KW-1185">Reference proteome</keyword>
<dbReference type="Gene3D" id="3.30.450.20">
    <property type="entry name" value="PAS domain"/>
    <property type="match status" value="1"/>
</dbReference>
<reference evidence="6" key="1">
    <citation type="submission" date="2015-07" db="EMBL/GenBank/DDBJ databases">
        <authorList>
            <person name="Rodrigo-Torres Lidia"/>
            <person name="Arahal R.David."/>
        </authorList>
    </citation>
    <scope>NUCLEOTIDE SEQUENCE [LARGE SCALE GENOMIC DNA]</scope>
    <source>
        <strain evidence="6">CECT 5112</strain>
    </source>
</reference>
<evidence type="ECO:0000256" key="2">
    <source>
        <dbReference type="SAM" id="Phobius"/>
    </source>
</evidence>
<feature type="domain" description="EAL" evidence="3">
    <location>
        <begin position="546"/>
        <end position="798"/>
    </location>
</feature>
<accession>A0A0M7AGI5</accession>
<dbReference type="CDD" id="cd01948">
    <property type="entry name" value="EAL"/>
    <property type="match status" value="1"/>
</dbReference>
<dbReference type="SUPFAM" id="SSF141868">
    <property type="entry name" value="EAL domain-like"/>
    <property type="match status" value="1"/>
</dbReference>
<feature type="transmembrane region" description="Helical" evidence="2">
    <location>
        <begin position="192"/>
        <end position="214"/>
    </location>
</feature>
<dbReference type="SMART" id="SM00267">
    <property type="entry name" value="GGDEF"/>
    <property type="match status" value="1"/>
</dbReference>
<feature type="domain" description="GGDEF" evidence="4">
    <location>
        <begin position="404"/>
        <end position="537"/>
    </location>
</feature>
<dbReference type="NCBIfam" id="TIGR00254">
    <property type="entry name" value="GGDEF"/>
    <property type="match status" value="1"/>
</dbReference>
<dbReference type="Gene3D" id="3.20.20.450">
    <property type="entry name" value="EAL domain"/>
    <property type="match status" value="1"/>
</dbReference>
<dbReference type="Pfam" id="PF12860">
    <property type="entry name" value="PAS_7"/>
    <property type="match status" value="1"/>
</dbReference>
<feature type="region of interest" description="Disordered" evidence="1">
    <location>
        <begin position="1"/>
        <end position="27"/>
    </location>
</feature>
<keyword evidence="2" id="KW-0812">Transmembrane</keyword>
<dbReference type="InterPro" id="IPR052155">
    <property type="entry name" value="Biofilm_reg_signaling"/>
</dbReference>
<dbReference type="RefSeq" id="WP_055672880.1">
    <property type="nucleotide sequence ID" value="NZ_CXWD01000014.1"/>
</dbReference>
<dbReference type="Proteomes" id="UP000053235">
    <property type="component" value="Unassembled WGS sequence"/>
</dbReference>
<dbReference type="InterPro" id="IPR035919">
    <property type="entry name" value="EAL_sf"/>
</dbReference>
<dbReference type="InterPro" id="IPR001633">
    <property type="entry name" value="EAL_dom"/>
</dbReference>
<dbReference type="InterPro" id="IPR029787">
    <property type="entry name" value="Nucleotide_cyclase"/>
</dbReference>
<feature type="transmembrane region" description="Helical" evidence="2">
    <location>
        <begin position="30"/>
        <end position="53"/>
    </location>
</feature>
<dbReference type="PANTHER" id="PTHR44757">
    <property type="entry name" value="DIGUANYLATE CYCLASE DGCP"/>
    <property type="match status" value="1"/>
</dbReference>
<keyword evidence="5" id="KW-0378">Hydrolase</keyword>
<dbReference type="EMBL" id="CXWD01000014">
    <property type="protein sequence ID" value="CTQ73330.1"/>
    <property type="molecule type" value="Genomic_DNA"/>
</dbReference>
<name>A0A0M7AGI5_9HYPH</name>
<organism evidence="5 6">
    <name type="scientific">Roseibium alexandrii</name>
    <dbReference type="NCBI Taxonomy" id="388408"/>
    <lineage>
        <taxon>Bacteria</taxon>
        <taxon>Pseudomonadati</taxon>
        <taxon>Pseudomonadota</taxon>
        <taxon>Alphaproteobacteria</taxon>
        <taxon>Hyphomicrobiales</taxon>
        <taxon>Stappiaceae</taxon>
        <taxon>Roseibium</taxon>
    </lineage>
</organism>
<dbReference type="EC" id="3.1.4.52" evidence="5"/>
<dbReference type="PANTHER" id="PTHR44757:SF2">
    <property type="entry name" value="BIOFILM ARCHITECTURE MAINTENANCE PROTEIN MBAA"/>
    <property type="match status" value="1"/>
</dbReference>
<evidence type="ECO:0000313" key="5">
    <source>
        <dbReference type="EMBL" id="CTQ73330.1"/>
    </source>
</evidence>
<sequence>MRDSFNTDDPTGDILKGPAFSGPPSETKRAAPAIAIGLLMMSMAVSFLGYNYLYLAGEYRARNFQHFLQIKQAHDLVVQSPILRDSNIGQLVDLLSKARLEALWCTENLTAPEYELVKRLGAGPAFAMCRAEVARTDDLISQLELLSAAPLARQTGQNSRFAQGLEIKATLEKMMADSASFHAQVQTIEDRIVNLVIGGTLIVSFALLMIMMFLTRTMREVWSTLTASAKHVNEVNERFATAVEAIPDGFAVFDSKRRLVTCNEMYRQLAHPVPERVKLGMTGAEILQDAMEHGHYPDISEEDRNKFILDFRNKLEQDGSQVSLVVQGERYIQVKLTESAHGDKVVIRSDVSDFVQSNRKLQNLTENLETAKAHYRRRSLEDALTGLSNRRKLDQALKAAGGRGERAVIRIDLDRFKQVNDVLGHDAGDHVLKTVARKLLTATREDDLVARVGGDEFVVLCAPGTELERAEDIGQRLLERTLEPILYRNKQCVFSASLGLAVAEISRDDPSEILRNADAALYEAKAAGRASLRVFTGPLEQRISRDRRLADDLVEAFAGRELVPFYQTQHDAHTHAVTGIEVLARWQHPEFGLLPPALFFPIAHQLGLDGDLDLAIMTRAAEDLAPVFAKTGTLPRLAFNVTSSTLIDPDFPEFAQHLFKRWQAPVAFEILESVSLEDGDDTIPFALDTLRELGFELDIDDFGSGHASIKSVMQVRPHALKIDRSIILPLGEDPAAEGLVAATITMGQSLGLQVIAEGVETAQHAHRLAALGCDTVQGYHFSKPMPLKDLKTYLDGDEINPGNRSAAAS</sequence>
<evidence type="ECO:0000313" key="6">
    <source>
        <dbReference type="Proteomes" id="UP000053235"/>
    </source>
</evidence>
<evidence type="ECO:0000259" key="4">
    <source>
        <dbReference type="PROSITE" id="PS50887"/>
    </source>
</evidence>
<dbReference type="PROSITE" id="PS50883">
    <property type="entry name" value="EAL"/>
    <property type="match status" value="1"/>
</dbReference>
<dbReference type="STRING" id="388408.LAX5112_03505"/>
<gene>
    <name evidence="5" type="primary">gmr_11</name>
    <name evidence="5" type="ORF">LAX5112_03505</name>
</gene>
<dbReference type="GO" id="GO:0071111">
    <property type="term" value="F:cyclic-guanylate-specific phosphodiesterase activity"/>
    <property type="evidence" value="ECO:0007669"/>
    <property type="project" value="UniProtKB-EC"/>
</dbReference>
<dbReference type="AlphaFoldDB" id="A0A0M7AGI5"/>
<protein>
    <submittedName>
        <fullName evidence="5">Cyclic di-GMP phosphodiesterase Gmr</fullName>
        <ecNumber evidence="5">3.1.4.52</ecNumber>
    </submittedName>
</protein>
<dbReference type="CDD" id="cd01949">
    <property type="entry name" value="GGDEF"/>
    <property type="match status" value="1"/>
</dbReference>
<keyword evidence="2" id="KW-0472">Membrane</keyword>
<dbReference type="InterPro" id="IPR000160">
    <property type="entry name" value="GGDEF_dom"/>
</dbReference>
<dbReference type="Pfam" id="PF00563">
    <property type="entry name" value="EAL"/>
    <property type="match status" value="1"/>
</dbReference>
<proteinExistence type="predicted"/>
<dbReference type="InterPro" id="IPR043128">
    <property type="entry name" value="Rev_trsase/Diguanyl_cyclase"/>
</dbReference>
<keyword evidence="2" id="KW-1133">Transmembrane helix</keyword>
<dbReference type="SUPFAM" id="SSF55073">
    <property type="entry name" value="Nucleotide cyclase"/>
    <property type="match status" value="1"/>
</dbReference>
<evidence type="ECO:0000256" key="1">
    <source>
        <dbReference type="SAM" id="MobiDB-lite"/>
    </source>
</evidence>
<dbReference type="PROSITE" id="PS50887">
    <property type="entry name" value="GGDEF"/>
    <property type="match status" value="1"/>
</dbReference>
<dbReference type="Gene3D" id="3.30.70.270">
    <property type="match status" value="1"/>
</dbReference>
<dbReference type="SMART" id="SM00052">
    <property type="entry name" value="EAL"/>
    <property type="match status" value="1"/>
</dbReference>
<dbReference type="OrthoDB" id="9814202at2"/>
<dbReference type="Pfam" id="PF00990">
    <property type="entry name" value="GGDEF"/>
    <property type="match status" value="1"/>
</dbReference>